<comment type="caution">
    <text evidence="4">The sequence shown here is derived from an EMBL/GenBank/DDBJ whole genome shotgun (WGS) entry which is preliminary data.</text>
</comment>
<dbReference type="PANTHER" id="PTHR46366">
    <property type="entry name" value="PRO-APOPTOTIC SERINE PROTEASE NMA111"/>
    <property type="match status" value="1"/>
</dbReference>
<dbReference type="EMBL" id="CAKKNE010000004">
    <property type="protein sequence ID" value="CAH0373246.1"/>
    <property type="molecule type" value="Genomic_DNA"/>
</dbReference>
<keyword evidence="2" id="KW-0843">Virulence</keyword>
<dbReference type="GO" id="GO:0004252">
    <property type="term" value="F:serine-type endopeptidase activity"/>
    <property type="evidence" value="ECO:0007669"/>
    <property type="project" value="InterPro"/>
</dbReference>
<gene>
    <name evidence="4" type="ORF">PECAL_4P04270</name>
</gene>
<accession>A0A8J2SRN5</accession>
<dbReference type="SUPFAM" id="SSF50494">
    <property type="entry name" value="Trypsin-like serine proteases"/>
    <property type="match status" value="2"/>
</dbReference>
<dbReference type="Gene3D" id="2.40.10.10">
    <property type="entry name" value="Trypsin-like serine proteases"/>
    <property type="match status" value="2"/>
</dbReference>
<reference evidence="4" key="1">
    <citation type="submission" date="2021-11" db="EMBL/GenBank/DDBJ databases">
        <authorList>
            <consortium name="Genoscope - CEA"/>
            <person name="William W."/>
        </authorList>
    </citation>
    <scope>NUCLEOTIDE SEQUENCE</scope>
</reference>
<sequence>MAERTKLAAGLAAGTLIAAWYRRHRRRDPWEAMLDKALPAIVVIRVNYVKPFDGEQAGSGSATGFVVDFERGLILTNRHVIGTGPIRAEATFVNKEEVPLTPVYRDPVHDFGLFHFDVTKLRYADELQRAEIPLAEDGAKVGLEIRVVGNDSGEKIQILAGTLARLDRNAPLYGGDGFNDFNTFYYSAASNTSGGSSGSPVLDSRGRAVALNAGGCNASASSYYLPLHAVVRALDALKRFETPQRGTLRVVWRHVTCDEARRLALSPAAEALLRRHHHGDDTCGLLCVDQVITGGSGSEAGLEPGDLLLSCGDKRFPDFDALESYLDSNVDRAVQLSIERGGASKSIRPARAESLHNLVPSNFLEFGGGVLHSISLGTARSGNLDAGVGVYVAFAGFVLDVAGVPAHAVLTAVGDVETPTLDAFQDAVAKLGDGARVNVRYYAVGDRFNAQVALVRVNYRWFKLQRWRRRDPHLNEIPVDANASFRACWESTQIETNKTPYTEDAPAAATFQRSHATDAANSVVSCICKVSFDVLHAVDGVHDWHFAGCGIVVDAERGLVSTDRNTVVTALGECAVTFAASVELPAKVIFVHPTRNFAIVRYDASRFDGVSADRRPTSAPLRPRDLSVGDALEFVGLSRTNPDQSLSQKVTVTELSCVNIAQAHVPRFRALNEEIAKFDQVLNKSLGGVLVDEDGSVSATWSCYSFYSWSDEKNYEAFHAVGVGGLLDATLAVASNIDNKPEKPLRVVGFGLKRLPLSTARTSMRLSDAWVEKLRKARPGRSQVLSVAHLAHTQQSLLREGDLLLSMNGTSTATFADVDEACSHGGSSIPATLWREGEALEVNEPLERVPLGAGTERVVVWAGLLLQKPHRSVLEMGEPPNQAYVSYYLYGSPGHFYGIKACRFVTEVDGKQITDLDSFLSAVSSIEDGEAVRLKTSDLQGQVVAVTLRTDDRFWPAHEFSFKGGDWSVRKL</sequence>
<protein>
    <recommendedName>
        <fullName evidence="3">PDZ-like domain-containing protein</fullName>
    </recommendedName>
</protein>
<organism evidence="4 5">
    <name type="scientific">Pelagomonas calceolata</name>
    <dbReference type="NCBI Taxonomy" id="35677"/>
    <lineage>
        <taxon>Eukaryota</taxon>
        <taxon>Sar</taxon>
        <taxon>Stramenopiles</taxon>
        <taxon>Ochrophyta</taxon>
        <taxon>Pelagophyceae</taxon>
        <taxon>Pelagomonadales</taxon>
        <taxon>Pelagomonadaceae</taxon>
        <taxon>Pelagomonas</taxon>
    </lineage>
</organism>
<dbReference type="OrthoDB" id="4217619at2759"/>
<evidence type="ECO:0000259" key="3">
    <source>
        <dbReference type="Pfam" id="PF12812"/>
    </source>
</evidence>
<keyword evidence="5" id="KW-1185">Reference proteome</keyword>
<feature type="domain" description="PDZ-like" evidence="3">
    <location>
        <begin position="358"/>
        <end position="433"/>
    </location>
</feature>
<comment type="similarity">
    <text evidence="1">Belongs to the peptidase S1C family.</text>
</comment>
<evidence type="ECO:0000313" key="5">
    <source>
        <dbReference type="Proteomes" id="UP000789595"/>
    </source>
</evidence>
<dbReference type="InterPro" id="IPR009003">
    <property type="entry name" value="Peptidase_S1_PA"/>
</dbReference>
<dbReference type="InterPro" id="IPR043504">
    <property type="entry name" value="Peptidase_S1_PA_chymotrypsin"/>
</dbReference>
<evidence type="ECO:0000313" key="4">
    <source>
        <dbReference type="EMBL" id="CAH0373246.1"/>
    </source>
</evidence>
<dbReference type="PRINTS" id="PR00834">
    <property type="entry name" value="PROTEASES2C"/>
</dbReference>
<name>A0A8J2SRN5_9STRA</name>
<dbReference type="Pfam" id="PF12812">
    <property type="entry name" value="PDZ_1"/>
    <property type="match status" value="1"/>
</dbReference>
<dbReference type="SUPFAM" id="SSF50156">
    <property type="entry name" value="PDZ domain-like"/>
    <property type="match status" value="2"/>
</dbReference>
<proteinExistence type="inferred from homology"/>
<dbReference type="InterPro" id="IPR001940">
    <property type="entry name" value="Peptidase_S1C"/>
</dbReference>
<dbReference type="InterPro" id="IPR025926">
    <property type="entry name" value="PDZ-like_dom"/>
</dbReference>
<dbReference type="InterPro" id="IPR036034">
    <property type="entry name" value="PDZ_sf"/>
</dbReference>
<dbReference type="PANTHER" id="PTHR46366:SF1">
    <property type="entry name" value="PDZ DOMAIN-CONTAINING PROTEIN C1685.05"/>
    <property type="match status" value="1"/>
</dbReference>
<dbReference type="Gene3D" id="2.30.42.10">
    <property type="match status" value="2"/>
</dbReference>
<dbReference type="Gene3D" id="2.40.10.120">
    <property type="match status" value="1"/>
</dbReference>
<dbReference type="AlphaFoldDB" id="A0A8J2SRN5"/>
<dbReference type="Pfam" id="PF13365">
    <property type="entry name" value="Trypsin_2"/>
    <property type="match status" value="1"/>
</dbReference>
<dbReference type="Proteomes" id="UP000789595">
    <property type="component" value="Unassembled WGS sequence"/>
</dbReference>
<evidence type="ECO:0000256" key="1">
    <source>
        <dbReference type="ARBA" id="ARBA00010541"/>
    </source>
</evidence>
<evidence type="ECO:0000256" key="2">
    <source>
        <dbReference type="ARBA" id="ARBA00023026"/>
    </source>
</evidence>
<dbReference type="GO" id="GO:0006508">
    <property type="term" value="P:proteolysis"/>
    <property type="evidence" value="ECO:0007669"/>
    <property type="project" value="InterPro"/>
</dbReference>